<dbReference type="Pfam" id="PF10242">
    <property type="entry name" value="L_HMGIC_fpl"/>
    <property type="match status" value="1"/>
</dbReference>
<evidence type="ECO:0000313" key="8">
    <source>
        <dbReference type="Proteomes" id="UP000245119"/>
    </source>
</evidence>
<proteinExistence type="predicted"/>
<accession>A0A2T7PHC2</accession>
<organism evidence="7 8">
    <name type="scientific">Pomacea canaliculata</name>
    <name type="common">Golden apple snail</name>
    <dbReference type="NCBI Taxonomy" id="400727"/>
    <lineage>
        <taxon>Eukaryota</taxon>
        <taxon>Metazoa</taxon>
        <taxon>Spiralia</taxon>
        <taxon>Lophotrochozoa</taxon>
        <taxon>Mollusca</taxon>
        <taxon>Gastropoda</taxon>
        <taxon>Caenogastropoda</taxon>
        <taxon>Architaenioglossa</taxon>
        <taxon>Ampullarioidea</taxon>
        <taxon>Ampullariidae</taxon>
        <taxon>Pomacea</taxon>
    </lineage>
</organism>
<feature type="transmembrane region" description="Helical" evidence="6">
    <location>
        <begin position="239"/>
        <end position="262"/>
    </location>
</feature>
<comment type="subcellular location">
    <subcellularLocation>
        <location evidence="1">Membrane</location>
        <topology evidence="1">Multi-pass membrane protein</topology>
    </subcellularLocation>
</comment>
<dbReference type="AlphaFoldDB" id="A0A2T7PHC2"/>
<evidence type="ECO:0000313" key="7">
    <source>
        <dbReference type="EMBL" id="PVD32823.1"/>
    </source>
</evidence>
<feature type="transmembrane region" description="Helical" evidence="6">
    <location>
        <begin position="307"/>
        <end position="330"/>
    </location>
</feature>
<dbReference type="PANTHER" id="PTHR12489:SF22">
    <property type="entry name" value="SI:DKEY-35M8.1"/>
    <property type="match status" value="1"/>
</dbReference>
<dbReference type="PANTHER" id="PTHR12489">
    <property type="entry name" value="LIPOMA HMGIC FUSION PARTNER-LIKE PROTEIN"/>
    <property type="match status" value="1"/>
</dbReference>
<keyword evidence="3 6" id="KW-1133">Transmembrane helix</keyword>
<evidence type="ECO:0000256" key="3">
    <source>
        <dbReference type="ARBA" id="ARBA00022989"/>
    </source>
</evidence>
<gene>
    <name evidence="7" type="ORF">C0Q70_08270</name>
</gene>
<name>A0A2T7PHC2_POMCA</name>
<dbReference type="InterPro" id="IPR019372">
    <property type="entry name" value="LHFPL"/>
</dbReference>
<feature type="region of interest" description="Disordered" evidence="5">
    <location>
        <begin position="198"/>
        <end position="219"/>
    </location>
</feature>
<keyword evidence="2 6" id="KW-0812">Transmembrane</keyword>
<evidence type="ECO:0000256" key="4">
    <source>
        <dbReference type="ARBA" id="ARBA00023136"/>
    </source>
</evidence>
<reference evidence="7 8" key="1">
    <citation type="submission" date="2018-04" db="EMBL/GenBank/DDBJ databases">
        <title>The genome of golden apple snail Pomacea canaliculata provides insight into stress tolerance and invasive adaptation.</title>
        <authorList>
            <person name="Liu C."/>
            <person name="Liu B."/>
            <person name="Ren Y."/>
            <person name="Zhang Y."/>
            <person name="Wang H."/>
            <person name="Li S."/>
            <person name="Jiang F."/>
            <person name="Yin L."/>
            <person name="Zhang G."/>
            <person name="Qian W."/>
            <person name="Fan W."/>
        </authorList>
    </citation>
    <scope>NUCLEOTIDE SEQUENCE [LARGE SCALE GENOMIC DNA]</scope>
    <source>
        <strain evidence="7">SZHN2017</strain>
        <tissue evidence="7">Muscle</tissue>
    </source>
</reference>
<dbReference type="GO" id="GO:0016020">
    <property type="term" value="C:membrane"/>
    <property type="evidence" value="ECO:0007669"/>
    <property type="project" value="UniProtKB-SubCell"/>
</dbReference>
<dbReference type="OrthoDB" id="5975578at2759"/>
<dbReference type="EMBL" id="PZQS01000004">
    <property type="protein sequence ID" value="PVD32823.1"/>
    <property type="molecule type" value="Genomic_DNA"/>
</dbReference>
<comment type="caution">
    <text evidence="7">The sequence shown here is derived from an EMBL/GenBank/DDBJ whole genome shotgun (WGS) entry which is preliminary data.</text>
</comment>
<feature type="region of interest" description="Disordered" evidence="5">
    <location>
        <begin position="1"/>
        <end position="21"/>
    </location>
</feature>
<protein>
    <submittedName>
        <fullName evidence="7">Uncharacterized protein</fullName>
    </submittedName>
</protein>
<evidence type="ECO:0000256" key="6">
    <source>
        <dbReference type="SAM" id="Phobius"/>
    </source>
</evidence>
<evidence type="ECO:0000256" key="1">
    <source>
        <dbReference type="ARBA" id="ARBA00004141"/>
    </source>
</evidence>
<evidence type="ECO:0000256" key="2">
    <source>
        <dbReference type="ARBA" id="ARBA00022692"/>
    </source>
</evidence>
<dbReference type="Proteomes" id="UP000245119">
    <property type="component" value="Linkage Group LG4"/>
</dbReference>
<evidence type="ECO:0000256" key="5">
    <source>
        <dbReference type="SAM" id="MobiDB-lite"/>
    </source>
</evidence>
<keyword evidence="4 6" id="KW-0472">Membrane</keyword>
<sequence length="357" mass="37413">MATTQPAAVGRGLTRTKQGDNFRHVNNPRKYRFLIESTTSTSNDTTANNDEDTIATSFTTVTSDNDNSEDVVFASPAHVMVEPEPIFAVPSVCLAGGVVRRGPGPGSNENPPRLGHRFTGVCSSVRLSSACSSSSGSGSGSGTAHAPLGTTSVRLFGSKPFVRLDRTASCHTATCVKGQQQQQSQLIASDKSTCSSETSPSSAASSASPTVTATTTTTSATTASTSDTIPISGGISPILLLWCLLTLLVAGTCTFAFLQPFWVMHVDLVHTFGMVSYCFMDAQAERSREVCSAYGGYHHLANIPSGAWQAGCVLYGAGCVLMCVSSFLALSNLRLTDKHVQRVSLVAGYMQAVAGRC</sequence>
<keyword evidence="8" id="KW-1185">Reference proteome</keyword>